<keyword evidence="4 6" id="KW-1133">Transmembrane helix</keyword>
<reference evidence="7 8" key="1">
    <citation type="submission" date="2019-01" db="EMBL/GenBank/DDBJ databases">
        <title>Novel species of Nocardioides.</title>
        <authorList>
            <person name="Liu Q."/>
            <person name="Xin Y.-H."/>
        </authorList>
    </citation>
    <scope>NUCLEOTIDE SEQUENCE [LARGE SCALE GENOMIC DNA]</scope>
    <source>
        <strain evidence="7 8">CGMCC 4.6875</strain>
    </source>
</reference>
<comment type="caution">
    <text evidence="7">The sequence shown here is derived from an EMBL/GenBank/DDBJ whole genome shotgun (WGS) entry which is preliminary data.</text>
</comment>
<dbReference type="Proteomes" id="UP000293291">
    <property type="component" value="Unassembled WGS sequence"/>
</dbReference>
<evidence type="ECO:0000313" key="7">
    <source>
        <dbReference type="EMBL" id="RYB98400.1"/>
    </source>
</evidence>
<keyword evidence="2" id="KW-1003">Cell membrane</keyword>
<dbReference type="AlphaFoldDB" id="A0A4Q2S7A7"/>
<dbReference type="GO" id="GO:0005886">
    <property type="term" value="C:plasma membrane"/>
    <property type="evidence" value="ECO:0007669"/>
    <property type="project" value="UniProtKB-SubCell"/>
</dbReference>
<evidence type="ECO:0000256" key="1">
    <source>
        <dbReference type="ARBA" id="ARBA00004651"/>
    </source>
</evidence>
<feature type="transmembrane region" description="Helical" evidence="6">
    <location>
        <begin position="233"/>
        <end position="256"/>
    </location>
</feature>
<sequence>MQPAHTTRGRLIHWARILLVVAVVVAAGYALWSNHEVVQETLAELSWRDWLPSFLALPVAILLSTWSWQLLVDELGKPIGVARGAQIFLVGQLGKYLPGSVWAYLLQIELGRRAGLARARIFTATLFSLAVAVVAALLAGSLVLPGFIRDYEDLRNLVWLYLLLPIGVVCLHPRILERLVALGFKILRRPQRDHPVRARAVALSLAAAVASYGFFGLHLWLLVRGVSDVDGSASFLLVCIGTMAIAMISGLFFFLLPSGAGVREVIIVTALAPTIGAGEAIALAAVSRVLIVVADLLTAACAAGLGWWERRHYGPIPHDQGVDDDEV</sequence>
<dbReference type="InterPro" id="IPR022791">
    <property type="entry name" value="L-PG_synthase/AglD"/>
</dbReference>
<feature type="transmembrane region" description="Helical" evidence="6">
    <location>
        <begin position="265"/>
        <end position="283"/>
    </location>
</feature>
<feature type="transmembrane region" description="Helical" evidence="6">
    <location>
        <begin position="121"/>
        <end position="144"/>
    </location>
</feature>
<dbReference type="OrthoDB" id="6057470at2"/>
<comment type="subcellular location">
    <subcellularLocation>
        <location evidence="1">Cell membrane</location>
        <topology evidence="1">Multi-pass membrane protein</topology>
    </subcellularLocation>
</comment>
<evidence type="ECO:0000256" key="6">
    <source>
        <dbReference type="SAM" id="Phobius"/>
    </source>
</evidence>
<keyword evidence="8" id="KW-1185">Reference proteome</keyword>
<feature type="transmembrane region" description="Helical" evidence="6">
    <location>
        <begin position="12"/>
        <end position="32"/>
    </location>
</feature>
<evidence type="ECO:0000313" key="8">
    <source>
        <dbReference type="Proteomes" id="UP000293291"/>
    </source>
</evidence>
<proteinExistence type="predicted"/>
<dbReference type="EMBL" id="SDWU01000023">
    <property type="protein sequence ID" value="RYB98400.1"/>
    <property type="molecule type" value="Genomic_DNA"/>
</dbReference>
<protein>
    <submittedName>
        <fullName evidence="7">Flippase-like domain-containing protein</fullName>
    </submittedName>
</protein>
<evidence type="ECO:0000256" key="2">
    <source>
        <dbReference type="ARBA" id="ARBA00022475"/>
    </source>
</evidence>
<accession>A0A4Q2S7A7</accession>
<organism evidence="7 8">
    <name type="scientific">Nocardioides ganghwensis</name>
    <dbReference type="NCBI Taxonomy" id="252230"/>
    <lineage>
        <taxon>Bacteria</taxon>
        <taxon>Bacillati</taxon>
        <taxon>Actinomycetota</taxon>
        <taxon>Actinomycetes</taxon>
        <taxon>Propionibacteriales</taxon>
        <taxon>Nocardioidaceae</taxon>
        <taxon>Nocardioides</taxon>
    </lineage>
</organism>
<gene>
    <name evidence="7" type="ORF">EUA07_17925</name>
</gene>
<keyword evidence="3 6" id="KW-0812">Transmembrane</keyword>
<evidence type="ECO:0000256" key="5">
    <source>
        <dbReference type="ARBA" id="ARBA00023136"/>
    </source>
</evidence>
<dbReference type="Pfam" id="PF03706">
    <property type="entry name" value="LPG_synthase_TM"/>
    <property type="match status" value="1"/>
</dbReference>
<feature type="transmembrane region" description="Helical" evidence="6">
    <location>
        <begin position="196"/>
        <end position="221"/>
    </location>
</feature>
<evidence type="ECO:0000256" key="3">
    <source>
        <dbReference type="ARBA" id="ARBA00022692"/>
    </source>
</evidence>
<name>A0A4Q2S7A7_9ACTN</name>
<feature type="transmembrane region" description="Helical" evidence="6">
    <location>
        <begin position="52"/>
        <end position="71"/>
    </location>
</feature>
<feature type="transmembrane region" description="Helical" evidence="6">
    <location>
        <begin position="156"/>
        <end position="176"/>
    </location>
</feature>
<dbReference type="RefSeq" id="WP_129456553.1">
    <property type="nucleotide sequence ID" value="NZ_JACXYX010000019.1"/>
</dbReference>
<feature type="transmembrane region" description="Helical" evidence="6">
    <location>
        <begin position="289"/>
        <end position="308"/>
    </location>
</feature>
<evidence type="ECO:0000256" key="4">
    <source>
        <dbReference type="ARBA" id="ARBA00022989"/>
    </source>
</evidence>
<keyword evidence="5 6" id="KW-0472">Membrane</keyword>